<dbReference type="PANTHER" id="PTHR32487">
    <property type="entry name" value="3-OXO-DELTA(4,5)-STEROID 5-BETA-REDUCTASE"/>
    <property type="match status" value="1"/>
</dbReference>
<dbReference type="PANTHER" id="PTHR32487:SF4">
    <property type="entry name" value="SIRQ PROTEIN"/>
    <property type="match status" value="1"/>
</dbReference>
<dbReference type="Pfam" id="PF22917">
    <property type="entry name" value="PRISE"/>
    <property type="match status" value="1"/>
</dbReference>
<evidence type="ECO:0000259" key="2">
    <source>
        <dbReference type="Pfam" id="PF22917"/>
    </source>
</evidence>
<evidence type="ECO:0000313" key="4">
    <source>
        <dbReference type="Proteomes" id="UP000754883"/>
    </source>
</evidence>
<evidence type="ECO:0000256" key="1">
    <source>
        <dbReference type="SAM" id="SignalP"/>
    </source>
</evidence>
<feature type="signal peptide" evidence="1">
    <location>
        <begin position="1"/>
        <end position="22"/>
    </location>
</feature>
<comment type="caution">
    <text evidence="3">The sequence shown here is derived from an EMBL/GenBank/DDBJ whole genome shotgun (WGS) entry which is preliminary data.</text>
</comment>
<feature type="domain" description="PRISE-like Rossmann-fold" evidence="2">
    <location>
        <begin position="8"/>
        <end position="403"/>
    </location>
</feature>
<name>A0A9N9UDL2_9HYPO</name>
<gene>
    <name evidence="3" type="ORF">CBYS24578_00006776</name>
</gene>
<feature type="chain" id="PRO_5040135131" description="PRISE-like Rossmann-fold domain-containing protein" evidence="1">
    <location>
        <begin position="23"/>
        <end position="404"/>
    </location>
</feature>
<evidence type="ECO:0000313" key="3">
    <source>
        <dbReference type="EMBL" id="CAG9985100.1"/>
    </source>
</evidence>
<dbReference type="SUPFAM" id="SSF51735">
    <property type="entry name" value="NAD(P)-binding Rossmann-fold domains"/>
    <property type="match status" value="1"/>
</dbReference>
<accession>A0A9N9UDL2</accession>
<reference evidence="4" key="1">
    <citation type="submission" date="2019-06" db="EMBL/GenBank/DDBJ databases">
        <authorList>
            <person name="Broberg M."/>
        </authorList>
    </citation>
    <scope>NUCLEOTIDE SEQUENCE [LARGE SCALE GENOMIC DNA]</scope>
</reference>
<protein>
    <recommendedName>
        <fullName evidence="2">PRISE-like Rossmann-fold domain-containing protein</fullName>
    </recommendedName>
</protein>
<sequence length="404" mass="43715">MSRNTNHAIVFGAAGLLGWSVLDQLTSNYPQAGTFSRVTAVVNRPISEVDLNLSSKGTQNSSKPELQIVSGIDLRKGTGDALAQQLQTNVSDANTITHVFYFVFSALNSDAVEECKINCEMMRRVVAAVNIISPNVKAFIYPGGTRRLKGYGIYIPGGTFQAPLDEAMADQLPDDYAKTVAYPWFRKILTEASNGRGWSWTEVCPDAVIGFSPNGSGWSLALHWAQYLSLYSHNEGTGAANGGSEISVPFPGCEEALDSKFTPVSSKILGRIAVFAALNPDVCGGKVINMADDANPTTFRQLWPMIASWFGLAGVGPSTETGALKPGEYVEKNAAIFSEKNRPKALSGGVGAGSKQLDSVGFWLTFDRQLSLDRLRACGFHERRDPIEGWLEAFEQFREAGIIL</sequence>
<dbReference type="InterPro" id="IPR036291">
    <property type="entry name" value="NAD(P)-bd_dom_sf"/>
</dbReference>
<dbReference type="Gene3D" id="3.40.50.720">
    <property type="entry name" value="NAD(P)-binding Rossmann-like Domain"/>
    <property type="match status" value="1"/>
</dbReference>
<dbReference type="InterPro" id="IPR055222">
    <property type="entry name" value="PRISE-like_Rossmann-fold"/>
</dbReference>
<keyword evidence="1" id="KW-0732">Signal</keyword>
<organism evidence="3 4">
    <name type="scientific">Clonostachys byssicola</name>
    <dbReference type="NCBI Taxonomy" id="160290"/>
    <lineage>
        <taxon>Eukaryota</taxon>
        <taxon>Fungi</taxon>
        <taxon>Dikarya</taxon>
        <taxon>Ascomycota</taxon>
        <taxon>Pezizomycotina</taxon>
        <taxon>Sordariomycetes</taxon>
        <taxon>Hypocreomycetidae</taxon>
        <taxon>Hypocreales</taxon>
        <taxon>Bionectriaceae</taxon>
        <taxon>Clonostachys</taxon>
    </lineage>
</organism>
<keyword evidence="4" id="KW-1185">Reference proteome</keyword>
<dbReference type="Proteomes" id="UP000754883">
    <property type="component" value="Unassembled WGS sequence"/>
</dbReference>
<dbReference type="OrthoDB" id="1731983at2759"/>
<proteinExistence type="predicted"/>
<dbReference type="EMBL" id="CABFNO020001394">
    <property type="protein sequence ID" value="CAG9985100.1"/>
    <property type="molecule type" value="Genomic_DNA"/>
</dbReference>
<dbReference type="AlphaFoldDB" id="A0A9N9UDL2"/>
<reference evidence="3 4" key="2">
    <citation type="submission" date="2021-10" db="EMBL/GenBank/DDBJ databases">
        <authorList>
            <person name="Piombo E."/>
        </authorList>
    </citation>
    <scope>NUCLEOTIDE SEQUENCE [LARGE SCALE GENOMIC DNA]</scope>
</reference>